<keyword evidence="1" id="KW-0732">Signal</keyword>
<gene>
    <name evidence="2" type="ORF">ACFS6H_15605</name>
</gene>
<name>A0ABW6A933_9BACT</name>
<keyword evidence="3" id="KW-1185">Reference proteome</keyword>
<reference evidence="3" key="1">
    <citation type="journal article" date="2019" name="Int. J. Syst. Evol. Microbiol.">
        <title>The Global Catalogue of Microorganisms (GCM) 10K type strain sequencing project: providing services to taxonomists for standard genome sequencing and annotation.</title>
        <authorList>
            <consortium name="The Broad Institute Genomics Platform"/>
            <consortium name="The Broad Institute Genome Sequencing Center for Infectious Disease"/>
            <person name="Wu L."/>
            <person name="Ma J."/>
        </authorList>
    </citation>
    <scope>NUCLEOTIDE SEQUENCE [LARGE SCALE GENOMIC DNA]</scope>
    <source>
        <strain evidence="3">KCTC 23299</strain>
    </source>
</reference>
<accession>A0ABW6A933</accession>
<feature type="signal peptide" evidence="1">
    <location>
        <begin position="1"/>
        <end position="22"/>
    </location>
</feature>
<organism evidence="2 3">
    <name type="scientific">Terrimonas rubra</name>
    <dbReference type="NCBI Taxonomy" id="1035890"/>
    <lineage>
        <taxon>Bacteria</taxon>
        <taxon>Pseudomonadati</taxon>
        <taxon>Bacteroidota</taxon>
        <taxon>Chitinophagia</taxon>
        <taxon>Chitinophagales</taxon>
        <taxon>Chitinophagaceae</taxon>
        <taxon>Terrimonas</taxon>
    </lineage>
</organism>
<sequence>MKKIMSALTVMATCIFTSQAMAQEELPAPPPKEAKPYKAAVGIRLSSSPAVVNNSISFRYFFKENQAIEALVSLGDPIAFGALYQVHNPLAVEGLNWFYGGGAYLGFEKYYHTTKNKDVTEPNVGAQGVVGLDYKFTGIPLNISLDWKPELNLVREVFFEPAAIGVSARFTF</sequence>
<evidence type="ECO:0008006" key="4">
    <source>
        <dbReference type="Google" id="ProtNLM"/>
    </source>
</evidence>
<evidence type="ECO:0000256" key="1">
    <source>
        <dbReference type="SAM" id="SignalP"/>
    </source>
</evidence>
<evidence type="ECO:0000313" key="3">
    <source>
        <dbReference type="Proteomes" id="UP001597511"/>
    </source>
</evidence>
<dbReference type="RefSeq" id="WP_386100898.1">
    <property type="nucleotide sequence ID" value="NZ_JBHUOZ010000003.1"/>
</dbReference>
<comment type="caution">
    <text evidence="2">The sequence shown here is derived from an EMBL/GenBank/DDBJ whole genome shotgun (WGS) entry which is preliminary data.</text>
</comment>
<protein>
    <recommendedName>
        <fullName evidence="4">Outer membrane protein beta-barrel domain-containing protein</fullName>
    </recommendedName>
</protein>
<evidence type="ECO:0000313" key="2">
    <source>
        <dbReference type="EMBL" id="MFD2921151.1"/>
    </source>
</evidence>
<proteinExistence type="predicted"/>
<feature type="chain" id="PRO_5046834138" description="Outer membrane protein beta-barrel domain-containing protein" evidence="1">
    <location>
        <begin position="23"/>
        <end position="172"/>
    </location>
</feature>
<dbReference type="EMBL" id="JBHUOZ010000003">
    <property type="protein sequence ID" value="MFD2921151.1"/>
    <property type="molecule type" value="Genomic_DNA"/>
</dbReference>
<dbReference type="Proteomes" id="UP001597511">
    <property type="component" value="Unassembled WGS sequence"/>
</dbReference>